<evidence type="ECO:0000259" key="1">
    <source>
        <dbReference type="Pfam" id="PF13354"/>
    </source>
</evidence>
<accession>A0ABT8EBB6</accession>
<dbReference type="PANTHER" id="PTHR35333">
    <property type="entry name" value="BETA-LACTAMASE"/>
    <property type="match status" value="1"/>
</dbReference>
<organism evidence="2 3">
    <name type="scientific">Fictibacillus terranigra</name>
    <dbReference type="NCBI Taxonomy" id="3058424"/>
    <lineage>
        <taxon>Bacteria</taxon>
        <taxon>Bacillati</taxon>
        <taxon>Bacillota</taxon>
        <taxon>Bacilli</taxon>
        <taxon>Bacillales</taxon>
        <taxon>Fictibacillaceae</taxon>
        <taxon>Fictibacillus</taxon>
    </lineage>
</organism>
<dbReference type="Pfam" id="PF13354">
    <property type="entry name" value="Beta-lactamase2"/>
    <property type="match status" value="1"/>
</dbReference>
<dbReference type="InterPro" id="IPR000871">
    <property type="entry name" value="Beta-lactam_class-A"/>
</dbReference>
<name>A0ABT8EBB6_9BACL</name>
<proteinExistence type="predicted"/>
<feature type="domain" description="Beta-lactamase class A catalytic" evidence="1">
    <location>
        <begin position="28"/>
        <end position="234"/>
    </location>
</feature>
<keyword evidence="2" id="KW-0378">Hydrolase</keyword>
<sequence>MKLNELNSRVNGIIEAHNGDYAFRIETEEGHIEYRDDDIFPAASLIKIPILMESFRLAEQKLIDLSSKISLHQEGKAGGAGVLHLLSREATVTLADVLMLMITVSDNMAANIMIERTGMDRINALLAEMGCSKTVLGRRLMDFEAVKQGKNNFTSARDVILLLKEIGRGRMLKEESRKAILQILQNQQFRYKLPAYMDEETIMIANKTGELEGVEHDAGIFTLKETKIYAAVLTNNLPDEAEGRQALSLIGKALNDYMLSYQKN</sequence>
<dbReference type="SUPFAM" id="SSF56601">
    <property type="entry name" value="beta-lactamase/transpeptidase-like"/>
    <property type="match status" value="1"/>
</dbReference>
<dbReference type="EMBL" id="JAUHLN010000004">
    <property type="protein sequence ID" value="MDN4075177.1"/>
    <property type="molecule type" value="Genomic_DNA"/>
</dbReference>
<dbReference type="RefSeq" id="WP_290401281.1">
    <property type="nucleotide sequence ID" value="NZ_JAUHLN010000004.1"/>
</dbReference>
<dbReference type="InterPro" id="IPR012338">
    <property type="entry name" value="Beta-lactam/transpept-like"/>
</dbReference>
<dbReference type="Proteomes" id="UP001168694">
    <property type="component" value="Unassembled WGS sequence"/>
</dbReference>
<evidence type="ECO:0000313" key="3">
    <source>
        <dbReference type="Proteomes" id="UP001168694"/>
    </source>
</evidence>
<dbReference type="Gene3D" id="3.40.710.10">
    <property type="entry name" value="DD-peptidase/beta-lactamase superfamily"/>
    <property type="match status" value="1"/>
</dbReference>
<dbReference type="InterPro" id="IPR045155">
    <property type="entry name" value="Beta-lactam_cat"/>
</dbReference>
<protein>
    <submittedName>
        <fullName evidence="2">Serine hydrolase</fullName>
    </submittedName>
</protein>
<keyword evidence="3" id="KW-1185">Reference proteome</keyword>
<dbReference type="PANTHER" id="PTHR35333:SF3">
    <property type="entry name" value="BETA-LACTAMASE-TYPE TRANSPEPTIDASE FOLD CONTAINING PROTEIN"/>
    <property type="match status" value="1"/>
</dbReference>
<comment type="caution">
    <text evidence="2">The sequence shown here is derived from an EMBL/GenBank/DDBJ whole genome shotgun (WGS) entry which is preliminary data.</text>
</comment>
<dbReference type="GO" id="GO:0016787">
    <property type="term" value="F:hydrolase activity"/>
    <property type="evidence" value="ECO:0007669"/>
    <property type="project" value="UniProtKB-KW"/>
</dbReference>
<reference evidence="2" key="1">
    <citation type="submission" date="2023-06" db="EMBL/GenBank/DDBJ databases">
        <title>Draft Genome Sequences of Representative Paenibacillus Polymyxa, Bacillus cereus, Fictibacillus sp., and Brevibacillus agri Strains Isolated from Amazonian Dark Earth.</title>
        <authorList>
            <person name="Pellegrinetti T.A."/>
            <person name="Cunha I.C.M."/>
            <person name="Chaves M.G."/>
            <person name="Freitas A.S."/>
            <person name="Silva A.V.R."/>
            <person name="Tsai S.M."/>
            <person name="Mendes L.W."/>
        </authorList>
    </citation>
    <scope>NUCLEOTIDE SEQUENCE</scope>
    <source>
        <strain evidence="2">CENA-BCM004</strain>
    </source>
</reference>
<gene>
    <name evidence="2" type="ORF">QYF49_19590</name>
</gene>
<evidence type="ECO:0000313" key="2">
    <source>
        <dbReference type="EMBL" id="MDN4075177.1"/>
    </source>
</evidence>